<keyword evidence="1" id="KW-1133">Transmembrane helix</keyword>
<gene>
    <name evidence="2" type="ORF">F4561_004714</name>
</gene>
<name>A0A7W7RKY0_9ACTN</name>
<evidence type="ECO:0000256" key="1">
    <source>
        <dbReference type="SAM" id="Phobius"/>
    </source>
</evidence>
<organism evidence="2 3">
    <name type="scientific">Lipingzhangella halophila</name>
    <dbReference type="NCBI Taxonomy" id="1783352"/>
    <lineage>
        <taxon>Bacteria</taxon>
        <taxon>Bacillati</taxon>
        <taxon>Actinomycetota</taxon>
        <taxon>Actinomycetes</taxon>
        <taxon>Streptosporangiales</taxon>
        <taxon>Nocardiopsidaceae</taxon>
        <taxon>Lipingzhangella</taxon>
    </lineage>
</organism>
<sequence length="139" mass="14078">MRTAGWTTAIIAGGWLGTMVGYVLTFAVLTAVRSPELGPDGTVEEQASGMSTVMVFLAHTAIVGTMVGSGAVLAVGRAGLGRLTAAVVAALGPLALIATGMLLLYFRSGITLEVMLWDSAAAIAGTALGIYLGAARRRP</sequence>
<evidence type="ECO:0000313" key="3">
    <source>
        <dbReference type="Proteomes" id="UP000523007"/>
    </source>
</evidence>
<protein>
    <submittedName>
        <fullName evidence="2">Uncharacterized protein</fullName>
    </submittedName>
</protein>
<feature type="transmembrane region" description="Helical" evidence="1">
    <location>
        <begin position="52"/>
        <end position="76"/>
    </location>
</feature>
<dbReference type="RefSeq" id="WP_184581522.1">
    <property type="nucleotide sequence ID" value="NZ_JACHJT010000001.1"/>
</dbReference>
<dbReference type="Proteomes" id="UP000523007">
    <property type="component" value="Unassembled WGS sequence"/>
</dbReference>
<feature type="transmembrane region" description="Helical" evidence="1">
    <location>
        <begin position="114"/>
        <end position="134"/>
    </location>
</feature>
<keyword evidence="1" id="KW-0472">Membrane</keyword>
<comment type="caution">
    <text evidence="2">The sequence shown here is derived from an EMBL/GenBank/DDBJ whole genome shotgun (WGS) entry which is preliminary data.</text>
</comment>
<keyword evidence="3" id="KW-1185">Reference proteome</keyword>
<dbReference type="AlphaFoldDB" id="A0A7W7RKY0"/>
<proteinExistence type="predicted"/>
<dbReference type="EMBL" id="JACHJT010000001">
    <property type="protein sequence ID" value="MBB4933894.1"/>
    <property type="molecule type" value="Genomic_DNA"/>
</dbReference>
<feature type="transmembrane region" description="Helical" evidence="1">
    <location>
        <begin position="83"/>
        <end position="108"/>
    </location>
</feature>
<keyword evidence="1" id="KW-0812">Transmembrane</keyword>
<evidence type="ECO:0000313" key="2">
    <source>
        <dbReference type="EMBL" id="MBB4933894.1"/>
    </source>
</evidence>
<accession>A0A7W7RKY0</accession>
<reference evidence="2 3" key="1">
    <citation type="submission" date="2020-08" db="EMBL/GenBank/DDBJ databases">
        <title>Sequencing the genomes of 1000 actinobacteria strains.</title>
        <authorList>
            <person name="Klenk H.-P."/>
        </authorList>
    </citation>
    <scope>NUCLEOTIDE SEQUENCE [LARGE SCALE GENOMIC DNA]</scope>
    <source>
        <strain evidence="2 3">DSM 102030</strain>
    </source>
</reference>
<feature type="transmembrane region" description="Helical" evidence="1">
    <location>
        <begin position="12"/>
        <end position="32"/>
    </location>
</feature>